<dbReference type="SUPFAM" id="SSF53098">
    <property type="entry name" value="Ribonuclease H-like"/>
    <property type="match status" value="1"/>
</dbReference>
<dbReference type="Pfam" id="PF22936">
    <property type="entry name" value="Pol_BBD"/>
    <property type="match status" value="1"/>
</dbReference>
<keyword evidence="1" id="KW-0175">Coiled coil</keyword>
<organism evidence="4 5">
    <name type="scientific">Tanacetum coccineum</name>
    <dbReference type="NCBI Taxonomy" id="301880"/>
    <lineage>
        <taxon>Eukaryota</taxon>
        <taxon>Viridiplantae</taxon>
        <taxon>Streptophyta</taxon>
        <taxon>Embryophyta</taxon>
        <taxon>Tracheophyta</taxon>
        <taxon>Spermatophyta</taxon>
        <taxon>Magnoliopsida</taxon>
        <taxon>eudicotyledons</taxon>
        <taxon>Gunneridae</taxon>
        <taxon>Pentapetalae</taxon>
        <taxon>asterids</taxon>
        <taxon>campanulids</taxon>
        <taxon>Asterales</taxon>
        <taxon>Asteraceae</taxon>
        <taxon>Asteroideae</taxon>
        <taxon>Anthemideae</taxon>
        <taxon>Anthemidinae</taxon>
        <taxon>Tanacetum</taxon>
    </lineage>
</organism>
<protein>
    <submittedName>
        <fullName evidence="4">Ribonuclease H-like domain-containing protein</fullName>
    </submittedName>
</protein>
<evidence type="ECO:0000256" key="1">
    <source>
        <dbReference type="SAM" id="Coils"/>
    </source>
</evidence>
<reference evidence="4" key="1">
    <citation type="journal article" date="2022" name="Int. J. Mol. Sci.">
        <title>Draft Genome of Tanacetum Coccineum: Genomic Comparison of Closely Related Tanacetum-Family Plants.</title>
        <authorList>
            <person name="Yamashiro T."/>
            <person name="Shiraishi A."/>
            <person name="Nakayama K."/>
            <person name="Satake H."/>
        </authorList>
    </citation>
    <scope>NUCLEOTIDE SEQUENCE</scope>
</reference>
<dbReference type="EMBL" id="BQNB010011824">
    <property type="protein sequence ID" value="GJS95630.1"/>
    <property type="molecule type" value="Genomic_DNA"/>
</dbReference>
<accession>A0ABQ5A043</accession>
<gene>
    <name evidence="4" type="ORF">Tco_0802598</name>
</gene>
<dbReference type="Gene3D" id="3.30.420.10">
    <property type="entry name" value="Ribonuclease H-like superfamily/Ribonuclease H"/>
    <property type="match status" value="1"/>
</dbReference>
<dbReference type="Proteomes" id="UP001151760">
    <property type="component" value="Unassembled WGS sequence"/>
</dbReference>
<sequence>MDSERGHGFTNVVSMKNMNENQGLVRPENGFYEKLNALKFVPQQNCPEIGAYWLPANEICYSNCICEDLRSACDREHTKVLELEAEVLKQQKMVIESEKRISLDGLKVENVSLKRKYDELSKANTHSRIAYTDKLSALTAGNNQLKAQVTGKTSSEPSTSETPKVLAPGMYNLGSKYIPQKKPKRANWDKPTPFPKKKQVPFVEPPRPSLKPTQKPVVHPNKQTNVCVPMSTGVNPTSGASKTVPKRAPRNHSSLPAKSANARRVPKGSLAVQIVLWYLDSGCSRHMTGDRARLINFVEKFIGTVRFGNDEYAAIVGYGQFCDGGLEVAFRQHSCYIRNSDMVDLLKGKSKKASHPLKAENTNTEVLHTLHMDLCGPMRTESINGKKYVLVIVDDYTRFGWDRCNVVVNRIMNFVSSDVYMGLVYSIDVASVWKELKSTYDKVDGSMIFNLLQKISSIKQGGSSVADYYHRLNSLWREFDALTKLHTCTCDANEELSVRSALLTRDPLSEVKDAYTIVFRKESHRGIPEPFSVTESQINATSFAAKGFNVNKRNNFSSNNNNKGEILLIINRGPNPNPSCKNYGMIGHTTERCYELIGHPPRFNKVANPIKQSTFKQYFNANSDIESNDKQHASAS</sequence>
<evidence type="ECO:0000256" key="2">
    <source>
        <dbReference type="SAM" id="MobiDB-lite"/>
    </source>
</evidence>
<evidence type="ECO:0000313" key="4">
    <source>
        <dbReference type="EMBL" id="GJS95630.1"/>
    </source>
</evidence>
<comment type="caution">
    <text evidence="4">The sequence shown here is derived from an EMBL/GenBank/DDBJ whole genome shotgun (WGS) entry which is preliminary data.</text>
</comment>
<feature type="region of interest" description="Disordered" evidence="2">
    <location>
        <begin position="148"/>
        <end position="262"/>
    </location>
</feature>
<feature type="coiled-coil region" evidence="1">
    <location>
        <begin position="66"/>
        <end position="123"/>
    </location>
</feature>
<evidence type="ECO:0000313" key="5">
    <source>
        <dbReference type="Proteomes" id="UP001151760"/>
    </source>
</evidence>
<dbReference type="PANTHER" id="PTHR34222">
    <property type="entry name" value="GAG_PRE-INTEGRS DOMAIN-CONTAINING PROTEIN"/>
    <property type="match status" value="1"/>
</dbReference>
<feature type="compositionally biased region" description="Low complexity" evidence="2">
    <location>
        <begin position="153"/>
        <end position="163"/>
    </location>
</feature>
<feature type="compositionally biased region" description="Polar residues" evidence="2">
    <location>
        <begin position="221"/>
        <end position="241"/>
    </location>
</feature>
<reference evidence="4" key="2">
    <citation type="submission" date="2022-01" db="EMBL/GenBank/DDBJ databases">
        <authorList>
            <person name="Yamashiro T."/>
            <person name="Shiraishi A."/>
            <person name="Satake H."/>
            <person name="Nakayama K."/>
        </authorList>
    </citation>
    <scope>NUCLEOTIDE SEQUENCE</scope>
</reference>
<dbReference type="InterPro" id="IPR012337">
    <property type="entry name" value="RNaseH-like_sf"/>
</dbReference>
<evidence type="ECO:0000259" key="3">
    <source>
        <dbReference type="Pfam" id="PF22936"/>
    </source>
</evidence>
<dbReference type="PANTHER" id="PTHR34222:SF99">
    <property type="entry name" value="PROTEIN, PUTATIVE-RELATED"/>
    <property type="match status" value="1"/>
</dbReference>
<feature type="domain" description="Retrovirus-related Pol polyprotein from transposon TNT 1-94-like beta-barrel" evidence="3">
    <location>
        <begin position="277"/>
        <end position="320"/>
    </location>
</feature>
<dbReference type="InterPro" id="IPR054722">
    <property type="entry name" value="PolX-like_BBD"/>
</dbReference>
<proteinExistence type="predicted"/>
<dbReference type="InterPro" id="IPR036397">
    <property type="entry name" value="RNaseH_sf"/>
</dbReference>
<keyword evidence="5" id="KW-1185">Reference proteome</keyword>
<name>A0ABQ5A043_9ASTR</name>